<gene>
    <name evidence="2" type="ORF">niasHT_024733</name>
</gene>
<dbReference type="Proteomes" id="UP001620626">
    <property type="component" value="Unassembled WGS sequence"/>
</dbReference>
<evidence type="ECO:0000256" key="1">
    <source>
        <dbReference type="SAM" id="MobiDB-lite"/>
    </source>
</evidence>
<dbReference type="CDD" id="cd01040">
    <property type="entry name" value="Mb-like"/>
    <property type="match status" value="1"/>
</dbReference>
<feature type="region of interest" description="Disordered" evidence="1">
    <location>
        <begin position="311"/>
        <end position="346"/>
    </location>
</feature>
<dbReference type="AlphaFoldDB" id="A0ABD2K458"/>
<feature type="compositionally biased region" description="Low complexity" evidence="1">
    <location>
        <begin position="518"/>
        <end position="527"/>
    </location>
</feature>
<evidence type="ECO:0000313" key="2">
    <source>
        <dbReference type="EMBL" id="KAL3097672.1"/>
    </source>
</evidence>
<accession>A0ABD2K458</accession>
<dbReference type="EMBL" id="JBICBT010000836">
    <property type="protein sequence ID" value="KAL3097672.1"/>
    <property type="molecule type" value="Genomic_DNA"/>
</dbReference>
<dbReference type="InterPro" id="IPR044399">
    <property type="entry name" value="Mb-like_M"/>
</dbReference>
<protein>
    <submittedName>
        <fullName evidence="2">Uncharacterized protein</fullName>
    </submittedName>
</protein>
<proteinExistence type="predicted"/>
<name>A0ABD2K458_9BILA</name>
<keyword evidence="3" id="KW-1185">Reference proteome</keyword>
<dbReference type="Gene3D" id="1.10.490.10">
    <property type="entry name" value="Globins"/>
    <property type="match status" value="1"/>
</dbReference>
<feature type="region of interest" description="Disordered" evidence="1">
    <location>
        <begin position="496"/>
        <end position="527"/>
    </location>
</feature>
<feature type="region of interest" description="Disordered" evidence="1">
    <location>
        <begin position="132"/>
        <end position="195"/>
    </location>
</feature>
<feature type="compositionally biased region" description="Low complexity" evidence="1">
    <location>
        <begin position="36"/>
        <end position="60"/>
    </location>
</feature>
<organism evidence="2 3">
    <name type="scientific">Heterodera trifolii</name>
    <dbReference type="NCBI Taxonomy" id="157864"/>
    <lineage>
        <taxon>Eukaryota</taxon>
        <taxon>Metazoa</taxon>
        <taxon>Ecdysozoa</taxon>
        <taxon>Nematoda</taxon>
        <taxon>Chromadorea</taxon>
        <taxon>Rhabditida</taxon>
        <taxon>Tylenchina</taxon>
        <taxon>Tylenchomorpha</taxon>
        <taxon>Tylenchoidea</taxon>
        <taxon>Heteroderidae</taxon>
        <taxon>Heteroderinae</taxon>
        <taxon>Heterodera</taxon>
    </lineage>
</organism>
<sequence>MLSAGSSSPVRSKTLCSSISGNELHGLGAMVPYRRPSAGPETTSTSTSAAPITTTLARSSSTRRRHRRYSNSTQWRSNTYSGTDECCGSVELLVGNGSSQENGGKLSSAPAATILSLREAMRELARPQMQLCIGGGSSAPPSSSSSTLCVAGGGNGGGDQKQRRRSSGGSDGKHSSISPPSREMALKQQKHQQQQRMCTTKILLTADDAEGATMTTRSASVCYPPGAQQLSRRCSTTTRNGRLERSNSLIAGRGSSTLAFLPELNPQQVANLRRTWKHINTKGLYDIIRRSFRKVESAHSSVAMAFRQNAAAGGGSSSAPTAQADGTKHAVTENSAGSNGKVPPLPPQTKFCGVMEHSKYFMVLLNRIIDGDGNNHQEDLERELKLIGARHVIVYKRFGVGVTEIERTGEALAEALFKLDGIRQSKEATKVWRVLIAKIIDHIVTGFTGELRSQRRRTSSALLSSAAGALAAPLFEHNDNATVKRNSVPNPLKAVRSAASNEDDDVDNDSPPLPQPPTVTSSSTTVPTTSLLSANYHNSADERQRQSVGGDCFLRAELAGVVRRLSNL</sequence>
<reference evidence="2 3" key="1">
    <citation type="submission" date="2024-10" db="EMBL/GenBank/DDBJ databases">
        <authorList>
            <person name="Kim D."/>
        </authorList>
    </citation>
    <scope>NUCLEOTIDE SEQUENCE [LARGE SCALE GENOMIC DNA]</scope>
    <source>
        <strain evidence="2">BH-2024</strain>
    </source>
</reference>
<comment type="caution">
    <text evidence="2">The sequence shown here is derived from an EMBL/GenBank/DDBJ whole genome shotgun (WGS) entry which is preliminary data.</text>
</comment>
<evidence type="ECO:0000313" key="3">
    <source>
        <dbReference type="Proteomes" id="UP001620626"/>
    </source>
</evidence>
<feature type="region of interest" description="Disordered" evidence="1">
    <location>
        <begin position="30"/>
        <end position="76"/>
    </location>
</feature>
<dbReference type="InterPro" id="IPR012292">
    <property type="entry name" value="Globin/Proto"/>
</dbReference>